<feature type="domain" description="Thiolase C-terminal" evidence="15">
    <location>
        <begin position="285"/>
        <end position="406"/>
    </location>
</feature>
<comment type="catalytic activity">
    <reaction evidence="11">
        <text>2 acetyl-CoA = acetoacetyl-CoA + CoA</text>
        <dbReference type="Rhea" id="RHEA:21036"/>
        <dbReference type="ChEBI" id="CHEBI:57286"/>
        <dbReference type="ChEBI" id="CHEBI:57287"/>
        <dbReference type="ChEBI" id="CHEBI:57288"/>
        <dbReference type="EC" id="2.3.1.9"/>
    </reaction>
    <physiologicalReaction direction="left-to-right" evidence="11">
        <dbReference type="Rhea" id="RHEA:21037"/>
    </physiologicalReaction>
</comment>
<dbReference type="InterPro" id="IPR020616">
    <property type="entry name" value="Thiolase_N"/>
</dbReference>
<dbReference type="Proteomes" id="UP001472866">
    <property type="component" value="Chromosome 11"/>
</dbReference>
<feature type="active site" description="Acyl-thioester intermediate" evidence="12">
    <location>
        <position position="98"/>
    </location>
</feature>
<keyword evidence="7" id="KW-0809">Transit peptide</keyword>
<dbReference type="InterPro" id="IPR020617">
    <property type="entry name" value="Thiolase_C"/>
</dbReference>
<evidence type="ECO:0000256" key="6">
    <source>
        <dbReference type="ARBA" id="ARBA00022723"/>
    </source>
</evidence>
<reference evidence="16 17" key="1">
    <citation type="submission" date="2024-03" db="EMBL/GenBank/DDBJ databases">
        <title>Complete genome sequence of the green alga Chloropicon roscoffensis RCC1871.</title>
        <authorList>
            <person name="Lemieux C."/>
            <person name="Pombert J.-F."/>
            <person name="Otis C."/>
            <person name="Turmel M."/>
        </authorList>
    </citation>
    <scope>NUCLEOTIDE SEQUENCE [LARGE SCALE GENOMIC DNA]</scope>
    <source>
        <strain evidence="16 17">RCC1871</strain>
    </source>
</reference>
<gene>
    <name evidence="16" type="ORF">HKI87_11g65420</name>
</gene>
<keyword evidence="9" id="KW-0496">Mitochondrion</keyword>
<evidence type="ECO:0000256" key="2">
    <source>
        <dbReference type="ARBA" id="ARBA00010982"/>
    </source>
</evidence>
<dbReference type="PROSITE" id="PS51257">
    <property type="entry name" value="PROKAR_LIPOPROTEIN"/>
    <property type="match status" value="1"/>
</dbReference>
<keyword evidence="5 13" id="KW-0808">Transferase</keyword>
<evidence type="ECO:0000256" key="11">
    <source>
        <dbReference type="ARBA" id="ARBA00052235"/>
    </source>
</evidence>
<dbReference type="CDD" id="cd00751">
    <property type="entry name" value="thiolase"/>
    <property type="match status" value="1"/>
</dbReference>
<comment type="subunit">
    <text evidence="3">Homotetramer.</text>
</comment>
<accession>A0AAX4PH80</accession>
<name>A0AAX4PH80_9CHLO</name>
<dbReference type="Gene3D" id="3.40.47.10">
    <property type="match status" value="1"/>
</dbReference>
<comment type="similarity">
    <text evidence="2 13">Belongs to the thiolase-like superfamily. Thiolase family.</text>
</comment>
<dbReference type="InterPro" id="IPR020615">
    <property type="entry name" value="Thiolase_acyl_enz_int_AS"/>
</dbReference>
<dbReference type="PANTHER" id="PTHR18919">
    <property type="entry name" value="ACETYL-COA C-ACYLTRANSFERASE"/>
    <property type="match status" value="1"/>
</dbReference>
<dbReference type="FunFam" id="3.40.47.10:FF:000007">
    <property type="entry name" value="acetyl-CoA acetyltransferase, mitochondrial"/>
    <property type="match status" value="1"/>
</dbReference>
<evidence type="ECO:0000256" key="3">
    <source>
        <dbReference type="ARBA" id="ARBA00011881"/>
    </source>
</evidence>
<evidence type="ECO:0000256" key="1">
    <source>
        <dbReference type="ARBA" id="ARBA00004173"/>
    </source>
</evidence>
<dbReference type="PROSITE" id="PS00099">
    <property type="entry name" value="THIOLASE_3"/>
    <property type="match status" value="1"/>
</dbReference>
<dbReference type="InterPro" id="IPR020610">
    <property type="entry name" value="Thiolase_AS"/>
</dbReference>
<dbReference type="GO" id="GO:0006635">
    <property type="term" value="P:fatty acid beta-oxidation"/>
    <property type="evidence" value="ECO:0007669"/>
    <property type="project" value="TreeGrafter"/>
</dbReference>
<evidence type="ECO:0000259" key="15">
    <source>
        <dbReference type="Pfam" id="PF02803"/>
    </source>
</evidence>
<feature type="active site" description="Proton acceptor" evidence="12">
    <location>
        <position position="364"/>
    </location>
</feature>
<dbReference type="GO" id="GO:0003985">
    <property type="term" value="F:acetyl-CoA C-acetyltransferase activity"/>
    <property type="evidence" value="ECO:0007669"/>
    <property type="project" value="UniProtKB-EC"/>
</dbReference>
<dbReference type="Pfam" id="PF00108">
    <property type="entry name" value="Thiolase_N"/>
    <property type="match status" value="1"/>
</dbReference>
<dbReference type="PROSITE" id="PS00098">
    <property type="entry name" value="THIOLASE_1"/>
    <property type="match status" value="1"/>
</dbReference>
<dbReference type="InterPro" id="IPR016039">
    <property type="entry name" value="Thiolase-like"/>
</dbReference>
<dbReference type="InterPro" id="IPR002155">
    <property type="entry name" value="Thiolase"/>
</dbReference>
<dbReference type="PANTHER" id="PTHR18919:SF156">
    <property type="entry name" value="ACETYL-COA ACETYLTRANSFERASE, MITOCHONDRIAL"/>
    <property type="match status" value="1"/>
</dbReference>
<evidence type="ECO:0000313" key="16">
    <source>
        <dbReference type="EMBL" id="WZN64985.1"/>
    </source>
</evidence>
<dbReference type="AlphaFoldDB" id="A0AAX4PH80"/>
<protein>
    <recommendedName>
        <fullName evidence="4">acetyl-CoA C-acetyltransferase</fullName>
        <ecNumber evidence="4">2.3.1.9</ecNumber>
    </recommendedName>
</protein>
<dbReference type="Pfam" id="PF02803">
    <property type="entry name" value="Thiolase_C"/>
    <property type="match status" value="1"/>
</dbReference>
<feature type="domain" description="Thiolase N-terminal" evidence="14">
    <location>
        <begin position="7"/>
        <end position="277"/>
    </location>
</feature>
<evidence type="ECO:0000256" key="7">
    <source>
        <dbReference type="ARBA" id="ARBA00022946"/>
    </source>
</evidence>
<dbReference type="NCBIfam" id="TIGR01930">
    <property type="entry name" value="AcCoA-C-Actrans"/>
    <property type="match status" value="1"/>
</dbReference>
<sequence>MAASKPIIIAGAARTPLGSFGGALSGLSCIELGSFAIEGALKRVRCTKASEDTVRASVEEAIVGNVLSAGLGQAPARQAALGARLKTETCCTTVNKVCSSGLKTVTYAVQSITLGDASCVVAGGMESMSRVPYYLPMNRGEAKYRMGDKQVWDGMIKDGLWDPYDNVHMGNCGEKCAKDFAITRQEQDDFSIESLRRALRSHREGKFKGEIEPVEVRAGRHTKVVAADEPLENLSEINEDKIRSLKPAFDRKAGTITAANASTISDGAAALVLMSEEKGAELGVQPIARVLGYADAEQEPVQFPTTPAKAVKKLMGKFPEISLQDVDAFEINEAFAAVVIANMQLLNIPHEKVNQHGGSCAMGHPIGCSGARILVTLLSVLRETGGRYGVAAICNGGGGATAVLVENLQ</sequence>
<dbReference type="EC" id="2.3.1.9" evidence="4"/>
<dbReference type="PIRSF" id="PIRSF000429">
    <property type="entry name" value="Ac-CoA_Ac_transf"/>
    <property type="match status" value="1"/>
</dbReference>
<evidence type="ECO:0000313" key="17">
    <source>
        <dbReference type="Proteomes" id="UP001472866"/>
    </source>
</evidence>
<dbReference type="GO" id="GO:0046872">
    <property type="term" value="F:metal ion binding"/>
    <property type="evidence" value="ECO:0007669"/>
    <property type="project" value="UniProtKB-KW"/>
</dbReference>
<keyword evidence="6" id="KW-0479">Metal-binding</keyword>
<dbReference type="SUPFAM" id="SSF53901">
    <property type="entry name" value="Thiolase-like"/>
    <property type="match status" value="2"/>
</dbReference>
<keyword evidence="10 13" id="KW-0012">Acyltransferase</keyword>
<evidence type="ECO:0000256" key="12">
    <source>
        <dbReference type="PIRSR" id="PIRSR000429-1"/>
    </source>
</evidence>
<evidence type="ECO:0000256" key="13">
    <source>
        <dbReference type="RuleBase" id="RU003557"/>
    </source>
</evidence>
<proteinExistence type="inferred from homology"/>
<feature type="active site" description="Proton acceptor" evidence="12">
    <location>
        <position position="394"/>
    </location>
</feature>
<evidence type="ECO:0000256" key="9">
    <source>
        <dbReference type="ARBA" id="ARBA00023128"/>
    </source>
</evidence>
<keyword evidence="17" id="KW-1185">Reference proteome</keyword>
<comment type="subcellular location">
    <subcellularLocation>
        <location evidence="1">Mitochondrion</location>
    </subcellularLocation>
</comment>
<dbReference type="GO" id="GO:0005739">
    <property type="term" value="C:mitochondrion"/>
    <property type="evidence" value="ECO:0007669"/>
    <property type="project" value="UniProtKB-SubCell"/>
</dbReference>
<organism evidence="16 17">
    <name type="scientific">Chloropicon roscoffensis</name>
    <dbReference type="NCBI Taxonomy" id="1461544"/>
    <lineage>
        <taxon>Eukaryota</taxon>
        <taxon>Viridiplantae</taxon>
        <taxon>Chlorophyta</taxon>
        <taxon>Chloropicophyceae</taxon>
        <taxon>Chloropicales</taxon>
        <taxon>Chloropicaceae</taxon>
        <taxon>Chloropicon</taxon>
    </lineage>
</organism>
<evidence type="ECO:0000256" key="5">
    <source>
        <dbReference type="ARBA" id="ARBA00022679"/>
    </source>
</evidence>
<dbReference type="EMBL" id="CP151511">
    <property type="protein sequence ID" value="WZN64985.1"/>
    <property type="molecule type" value="Genomic_DNA"/>
</dbReference>
<evidence type="ECO:0000259" key="14">
    <source>
        <dbReference type="Pfam" id="PF00108"/>
    </source>
</evidence>
<evidence type="ECO:0000256" key="4">
    <source>
        <dbReference type="ARBA" id="ARBA00012705"/>
    </source>
</evidence>
<evidence type="ECO:0000256" key="8">
    <source>
        <dbReference type="ARBA" id="ARBA00022958"/>
    </source>
</evidence>
<evidence type="ECO:0000256" key="10">
    <source>
        <dbReference type="ARBA" id="ARBA00023315"/>
    </source>
</evidence>
<keyword evidence="8" id="KW-0630">Potassium</keyword>